<gene>
    <name evidence="6 9" type="primary">map</name>
    <name evidence="9" type="ORF">ACFPXP_05160</name>
</gene>
<dbReference type="CDD" id="cd01086">
    <property type="entry name" value="MetAP1"/>
    <property type="match status" value="1"/>
</dbReference>
<keyword evidence="3 6" id="KW-0645">Protease</keyword>
<dbReference type="EMBL" id="JBHSQV010000032">
    <property type="protein sequence ID" value="MFC5985818.1"/>
    <property type="molecule type" value="Genomic_DNA"/>
</dbReference>
<reference evidence="10" key="1">
    <citation type="journal article" date="2019" name="Int. J. Syst. Evol. Microbiol.">
        <title>The Global Catalogue of Microorganisms (GCM) 10K type strain sequencing project: providing services to taxonomists for standard genome sequencing and annotation.</title>
        <authorList>
            <consortium name="The Broad Institute Genomics Platform"/>
            <consortium name="The Broad Institute Genome Sequencing Center for Infectious Disease"/>
            <person name="Wu L."/>
            <person name="Ma J."/>
        </authorList>
    </citation>
    <scope>NUCLEOTIDE SEQUENCE [LARGE SCALE GENOMIC DNA]</scope>
    <source>
        <strain evidence="10">CCM 8749</strain>
    </source>
</reference>
<dbReference type="PRINTS" id="PR00599">
    <property type="entry name" value="MAPEPTIDASE"/>
</dbReference>
<keyword evidence="4 6" id="KW-0479">Metal-binding</keyword>
<evidence type="ECO:0000256" key="2">
    <source>
        <dbReference type="ARBA" id="ARBA00022438"/>
    </source>
</evidence>
<dbReference type="EC" id="3.4.11.18" evidence="6 7"/>
<comment type="similarity">
    <text evidence="6">Belongs to the peptidase M24A family. Methionine aminopeptidase type 1 subfamily.</text>
</comment>
<dbReference type="PANTHER" id="PTHR43330">
    <property type="entry name" value="METHIONINE AMINOPEPTIDASE"/>
    <property type="match status" value="1"/>
</dbReference>
<feature type="binding site" evidence="6">
    <location>
        <position position="201"/>
    </location>
    <ligand>
        <name>a divalent metal cation</name>
        <dbReference type="ChEBI" id="CHEBI:60240"/>
        <label>2</label>
        <note>catalytic</note>
    </ligand>
</feature>
<dbReference type="RefSeq" id="WP_379893030.1">
    <property type="nucleotide sequence ID" value="NZ_CBCSCT010000013.1"/>
</dbReference>
<feature type="binding site" evidence="6">
    <location>
        <position position="174"/>
    </location>
    <ligand>
        <name>substrate</name>
    </ligand>
</feature>
<dbReference type="PANTHER" id="PTHR43330:SF13">
    <property type="entry name" value="METHIONINE AMINOPEPTIDASE 2"/>
    <property type="match status" value="1"/>
</dbReference>
<sequence length="249" mass="27633">MIVKTQQDIDGLKKIGRIVALTIQEMKKHAVAGISTRELDEIGERFLNEHGAKSAPKVTYDFPGATCISVNQEVAHGIPGDRILKAGDLVNIDVSAEFDGYYGDSGYSFVLSPGNSEIVKLCDYTQQTMMKVIRSIKAGTKLNEVGRLIEQEAHKGGYNVIQNLCSHGIGKSLHEEPQQIVHYYDPHEKRRFKQGQVVTIEPFLSTGADYVIEMPDGWTLKLPDQSFVAQFEHTIIITEDEPIITTSAD</sequence>
<dbReference type="Gene3D" id="3.90.230.10">
    <property type="entry name" value="Creatinase/methionine aminopeptidase superfamily"/>
    <property type="match status" value="1"/>
</dbReference>
<comment type="catalytic activity">
    <reaction evidence="6 7">
        <text>Release of N-terminal amino acids, preferentially methionine, from peptides and arylamides.</text>
        <dbReference type="EC" id="3.4.11.18"/>
    </reaction>
</comment>
<dbReference type="HAMAP" id="MF_01974">
    <property type="entry name" value="MetAP_1"/>
    <property type="match status" value="1"/>
</dbReference>
<dbReference type="InterPro" id="IPR036005">
    <property type="entry name" value="Creatinase/aminopeptidase-like"/>
</dbReference>
<comment type="caution">
    <text evidence="9">The sequence shown here is derived from an EMBL/GenBank/DDBJ whole genome shotgun (WGS) entry which is preliminary data.</text>
</comment>
<evidence type="ECO:0000256" key="1">
    <source>
        <dbReference type="ARBA" id="ARBA00002521"/>
    </source>
</evidence>
<comment type="subunit">
    <text evidence="6">Monomer.</text>
</comment>
<evidence type="ECO:0000256" key="4">
    <source>
        <dbReference type="ARBA" id="ARBA00022723"/>
    </source>
</evidence>
<evidence type="ECO:0000313" key="10">
    <source>
        <dbReference type="Proteomes" id="UP001596250"/>
    </source>
</evidence>
<dbReference type="NCBIfam" id="TIGR00500">
    <property type="entry name" value="met_pdase_I"/>
    <property type="match status" value="1"/>
</dbReference>
<dbReference type="GO" id="GO:0004239">
    <property type="term" value="F:initiator methionyl aminopeptidase activity"/>
    <property type="evidence" value="ECO:0007669"/>
    <property type="project" value="UniProtKB-EC"/>
</dbReference>
<keyword evidence="2 6" id="KW-0031">Aminopeptidase</keyword>
<evidence type="ECO:0000256" key="7">
    <source>
        <dbReference type="RuleBase" id="RU003653"/>
    </source>
</evidence>
<name>A0ABW1ILB2_9BACL</name>
<proteinExistence type="inferred from homology"/>
<feature type="domain" description="Peptidase M24" evidence="8">
    <location>
        <begin position="11"/>
        <end position="239"/>
    </location>
</feature>
<dbReference type="InterPro" id="IPR001714">
    <property type="entry name" value="Pept_M24_MAP"/>
</dbReference>
<evidence type="ECO:0000256" key="3">
    <source>
        <dbReference type="ARBA" id="ARBA00022670"/>
    </source>
</evidence>
<comment type="function">
    <text evidence="1 6">Removes the N-terminal methionine from nascent proteins. The N-terminal methionine is often cleaved when the second residue in the primary sequence is small and uncharged (Met-Ala-, Cys, Gly, Pro, Ser, Thr, or Val). Requires deformylation of the N(alpha)-formylated initiator methionine before it can be hydrolyzed.</text>
</comment>
<dbReference type="SUPFAM" id="SSF55920">
    <property type="entry name" value="Creatinase/aminopeptidase"/>
    <property type="match status" value="1"/>
</dbReference>
<evidence type="ECO:0000313" key="9">
    <source>
        <dbReference type="EMBL" id="MFC5985818.1"/>
    </source>
</evidence>
<organism evidence="9 10">
    <name type="scientific">Marinicrinis lubricantis</name>
    <dbReference type="NCBI Taxonomy" id="2086470"/>
    <lineage>
        <taxon>Bacteria</taxon>
        <taxon>Bacillati</taxon>
        <taxon>Bacillota</taxon>
        <taxon>Bacilli</taxon>
        <taxon>Bacillales</taxon>
        <taxon>Paenibacillaceae</taxon>
    </lineage>
</organism>
<comment type="cofactor">
    <cofactor evidence="6">
        <name>Co(2+)</name>
        <dbReference type="ChEBI" id="CHEBI:48828"/>
    </cofactor>
    <cofactor evidence="6">
        <name>Zn(2+)</name>
        <dbReference type="ChEBI" id="CHEBI:29105"/>
    </cofactor>
    <cofactor evidence="6">
        <name>Mn(2+)</name>
        <dbReference type="ChEBI" id="CHEBI:29035"/>
    </cofactor>
    <cofactor evidence="6">
        <name>Fe(2+)</name>
        <dbReference type="ChEBI" id="CHEBI:29033"/>
    </cofactor>
    <text evidence="6">Binds 2 divalent metal cations per subunit. Has a high-affinity and a low affinity metal-binding site. The true nature of the physiological cofactor is under debate. The enzyme is active with cobalt, zinc, manganese or divalent iron ions. Most likely, methionine aminopeptidases function as mononuclear Fe(2+)-metalloproteases under physiological conditions, and the catalytically relevant metal-binding site has been assigned to the histidine-containing high-affinity site.</text>
</comment>
<protein>
    <recommendedName>
        <fullName evidence="6 7">Methionine aminopeptidase</fullName>
        <shortName evidence="6">MAP</shortName>
        <shortName evidence="6">MetAP</shortName>
        <ecNumber evidence="6 7">3.4.11.18</ecNumber>
    </recommendedName>
    <alternativeName>
        <fullName evidence="6">Peptidase M</fullName>
    </alternativeName>
</protein>
<evidence type="ECO:0000259" key="8">
    <source>
        <dbReference type="Pfam" id="PF00557"/>
    </source>
</evidence>
<evidence type="ECO:0000256" key="6">
    <source>
        <dbReference type="HAMAP-Rule" id="MF_01974"/>
    </source>
</evidence>
<dbReference type="Proteomes" id="UP001596250">
    <property type="component" value="Unassembled WGS sequence"/>
</dbReference>
<evidence type="ECO:0000256" key="5">
    <source>
        <dbReference type="ARBA" id="ARBA00022801"/>
    </source>
</evidence>
<feature type="binding site" evidence="6">
    <location>
        <position position="232"/>
    </location>
    <ligand>
        <name>a divalent metal cation</name>
        <dbReference type="ChEBI" id="CHEBI:60240"/>
        <label>2</label>
        <note>catalytic</note>
    </ligand>
</feature>
<feature type="binding site" evidence="6">
    <location>
        <position position="104"/>
    </location>
    <ligand>
        <name>a divalent metal cation</name>
        <dbReference type="ChEBI" id="CHEBI:60240"/>
        <label>1</label>
    </ligand>
</feature>
<accession>A0ABW1ILB2</accession>
<keyword evidence="5 6" id="KW-0378">Hydrolase</keyword>
<feature type="binding site" evidence="6">
    <location>
        <position position="167"/>
    </location>
    <ligand>
        <name>a divalent metal cation</name>
        <dbReference type="ChEBI" id="CHEBI:60240"/>
        <label>2</label>
        <note>catalytic</note>
    </ligand>
</feature>
<keyword evidence="10" id="KW-1185">Reference proteome</keyword>
<feature type="binding site" evidence="6">
    <location>
        <position position="232"/>
    </location>
    <ligand>
        <name>a divalent metal cation</name>
        <dbReference type="ChEBI" id="CHEBI:60240"/>
        <label>1</label>
    </ligand>
</feature>
<dbReference type="InterPro" id="IPR002467">
    <property type="entry name" value="Pept_M24A_MAP1"/>
</dbReference>
<dbReference type="Pfam" id="PF00557">
    <property type="entry name" value="Peptidase_M24"/>
    <property type="match status" value="1"/>
</dbReference>
<dbReference type="InterPro" id="IPR000994">
    <property type="entry name" value="Pept_M24"/>
</dbReference>
<feature type="binding site" evidence="6">
    <location>
        <position position="104"/>
    </location>
    <ligand>
        <name>a divalent metal cation</name>
        <dbReference type="ChEBI" id="CHEBI:60240"/>
        <label>2</label>
        <note>catalytic</note>
    </ligand>
</feature>
<feature type="binding site" evidence="6">
    <location>
        <position position="76"/>
    </location>
    <ligand>
        <name>substrate</name>
    </ligand>
</feature>
<feature type="binding site" evidence="6">
    <location>
        <position position="93"/>
    </location>
    <ligand>
        <name>a divalent metal cation</name>
        <dbReference type="ChEBI" id="CHEBI:60240"/>
        <label>1</label>
    </ligand>
</feature>